<dbReference type="InterPro" id="IPR019199">
    <property type="entry name" value="Virulence_VapD/CRISPR_Cas2"/>
</dbReference>
<comment type="function">
    <text evidence="9">CRISPR (clustered regularly interspaced short palindromic repeat), is an adaptive immune system that provides protection against mobile genetic elements (viruses, transposable elements and conjugative plasmids). CRISPR clusters contain sequences complementary to antecedent mobile elements and target invading nucleic acids. CRISPR clusters are transcribed and processed into CRISPR RNA (crRNA). Functions as a ssRNA-specific endoribonuclease. Involved in the integration of spacer DNA into the CRISPR cassette.</text>
</comment>
<keyword evidence="5 9" id="KW-0255">Endonuclease</keyword>
<proteinExistence type="inferred from homology"/>
<dbReference type="InterPro" id="IPR021127">
    <property type="entry name" value="CRISPR_associated_Cas2"/>
</dbReference>
<dbReference type="HOGENOM" id="CLU_161124_1_0_4"/>
<organism evidence="10 11">
    <name type="scientific">Candidatus Symbiobacter mobilis CR</name>
    <dbReference type="NCBI Taxonomy" id="946483"/>
    <lineage>
        <taxon>Bacteria</taxon>
        <taxon>Pseudomonadati</taxon>
        <taxon>Pseudomonadota</taxon>
        <taxon>Betaproteobacteria</taxon>
        <taxon>Burkholderiales</taxon>
        <taxon>Comamonadaceae</taxon>
    </lineage>
</organism>
<evidence type="ECO:0000256" key="2">
    <source>
        <dbReference type="ARBA" id="ARBA00009959"/>
    </source>
</evidence>
<dbReference type="OrthoDB" id="9798176at2"/>
<evidence type="ECO:0000256" key="4">
    <source>
        <dbReference type="ARBA" id="ARBA00022723"/>
    </source>
</evidence>
<dbReference type="RefSeq" id="WP_022771749.1">
    <property type="nucleotide sequence ID" value="NC_022576.1"/>
</dbReference>
<dbReference type="KEGG" id="cbx:Cenrod_0823"/>
<comment type="cofactor">
    <cofactor evidence="1 9">
        <name>Mg(2+)</name>
        <dbReference type="ChEBI" id="CHEBI:18420"/>
    </cofactor>
</comment>
<dbReference type="EC" id="3.1.-.-" evidence="9"/>
<keyword evidence="11" id="KW-1185">Reference proteome</keyword>
<dbReference type="GO" id="GO:0004521">
    <property type="term" value="F:RNA endonuclease activity"/>
    <property type="evidence" value="ECO:0007669"/>
    <property type="project" value="InterPro"/>
</dbReference>
<dbReference type="EMBL" id="CP004885">
    <property type="protein sequence ID" value="AGX86929.1"/>
    <property type="molecule type" value="Genomic_DNA"/>
</dbReference>
<comment type="subunit">
    <text evidence="9">Homodimer, forms a heterotetramer with a Cas1 homodimer.</text>
</comment>
<dbReference type="GO" id="GO:0051607">
    <property type="term" value="P:defense response to virus"/>
    <property type="evidence" value="ECO:0007669"/>
    <property type="project" value="UniProtKB-UniRule"/>
</dbReference>
<dbReference type="SUPFAM" id="SSF143430">
    <property type="entry name" value="TTP0101/SSO1404-like"/>
    <property type="match status" value="1"/>
</dbReference>
<dbReference type="NCBIfam" id="TIGR01573">
    <property type="entry name" value="cas2"/>
    <property type="match status" value="1"/>
</dbReference>
<dbReference type="AlphaFoldDB" id="U5N9T0"/>
<feature type="binding site" evidence="9">
    <location>
        <position position="14"/>
    </location>
    <ligand>
        <name>Mg(2+)</name>
        <dbReference type="ChEBI" id="CHEBI:18420"/>
        <note>catalytic</note>
    </ligand>
</feature>
<sequence>MGTKLKNKYIIAYDICDPKRYNKIHKIIKKYGLPLQYSVYLLDVTRLEIEKLVTELRSLIDPEKDDIRGYYIPQNTWKVSMGTSIVPNDVLPGLWKDQTTAEQDDQYALFT</sequence>
<name>U5N9T0_9BURK</name>
<evidence type="ECO:0000256" key="1">
    <source>
        <dbReference type="ARBA" id="ARBA00001946"/>
    </source>
</evidence>
<reference evidence="10 11" key="1">
    <citation type="journal article" date="2013" name="Genome Biol.">
        <title>Genomic analysis reveals key aspects of prokaryotic symbiosis in the phototrophic consortium "Chlorochromatium aggregatum".</title>
        <authorList>
            <person name="Liu Z."/>
            <person name="Muller J."/>
            <person name="Li T."/>
            <person name="Alvey R.M."/>
            <person name="Vogl K."/>
            <person name="Frigaard N.U."/>
            <person name="Rockwell N.C."/>
            <person name="Boyd E.S."/>
            <person name="Tomsho L.P."/>
            <person name="Schuster S.C."/>
            <person name="Henke P."/>
            <person name="Rohde M."/>
            <person name="Overmann J."/>
            <person name="Bryant D.A."/>
        </authorList>
    </citation>
    <scope>NUCLEOTIDE SEQUENCE [LARGE SCALE GENOMIC DNA]</scope>
    <source>
        <strain evidence="10">CR</strain>
    </source>
</reference>
<evidence type="ECO:0000256" key="5">
    <source>
        <dbReference type="ARBA" id="ARBA00022759"/>
    </source>
</evidence>
<dbReference type="GO" id="GO:0043571">
    <property type="term" value="P:maintenance of CRISPR repeat elements"/>
    <property type="evidence" value="ECO:0007669"/>
    <property type="project" value="UniProtKB-UniRule"/>
</dbReference>
<gene>
    <name evidence="9" type="primary">cas2</name>
    <name evidence="10" type="ORF">Cenrod_0823</name>
</gene>
<evidence type="ECO:0000256" key="6">
    <source>
        <dbReference type="ARBA" id="ARBA00022801"/>
    </source>
</evidence>
<dbReference type="HAMAP" id="MF_01471">
    <property type="entry name" value="Cas2"/>
    <property type="match status" value="1"/>
</dbReference>
<protein>
    <recommendedName>
        <fullName evidence="9">CRISPR-associated endoribonuclease Cas2</fullName>
        <ecNumber evidence="9">3.1.-.-</ecNumber>
    </recommendedName>
</protein>
<keyword evidence="7 9" id="KW-0460">Magnesium</keyword>
<dbReference type="STRING" id="946483.Cenrod_0823"/>
<dbReference type="Gene3D" id="3.30.70.240">
    <property type="match status" value="1"/>
</dbReference>
<dbReference type="eggNOG" id="COG1343">
    <property type="taxonomic scope" value="Bacteria"/>
</dbReference>
<evidence type="ECO:0000256" key="9">
    <source>
        <dbReference type="HAMAP-Rule" id="MF_01471"/>
    </source>
</evidence>
<dbReference type="CDD" id="cd09725">
    <property type="entry name" value="Cas2_I_II_III"/>
    <property type="match status" value="1"/>
</dbReference>
<keyword evidence="8 9" id="KW-0051">Antiviral defense</keyword>
<evidence type="ECO:0000313" key="10">
    <source>
        <dbReference type="EMBL" id="AGX86929.1"/>
    </source>
</evidence>
<evidence type="ECO:0000256" key="8">
    <source>
        <dbReference type="ARBA" id="ARBA00023118"/>
    </source>
</evidence>
<keyword evidence="3 9" id="KW-0540">Nuclease</keyword>
<dbReference type="PANTHER" id="PTHR34405:SF3">
    <property type="entry name" value="CRISPR-ASSOCIATED ENDORIBONUCLEASE CAS2 3"/>
    <property type="match status" value="1"/>
</dbReference>
<evidence type="ECO:0000256" key="7">
    <source>
        <dbReference type="ARBA" id="ARBA00022842"/>
    </source>
</evidence>
<accession>U5N9T0</accession>
<dbReference type="PANTHER" id="PTHR34405">
    <property type="entry name" value="CRISPR-ASSOCIATED ENDORIBONUCLEASE CAS2"/>
    <property type="match status" value="1"/>
</dbReference>
<evidence type="ECO:0000256" key="3">
    <source>
        <dbReference type="ARBA" id="ARBA00022722"/>
    </source>
</evidence>
<comment type="similarity">
    <text evidence="2 9">Belongs to the CRISPR-associated endoribonuclease Cas2 protein family.</text>
</comment>
<keyword evidence="4 9" id="KW-0479">Metal-binding</keyword>
<dbReference type="GO" id="GO:0016787">
    <property type="term" value="F:hydrolase activity"/>
    <property type="evidence" value="ECO:0007669"/>
    <property type="project" value="UniProtKB-KW"/>
</dbReference>
<evidence type="ECO:0000313" key="11">
    <source>
        <dbReference type="Proteomes" id="UP000017184"/>
    </source>
</evidence>
<dbReference type="Pfam" id="PF09827">
    <property type="entry name" value="CRISPR_Cas2"/>
    <property type="match status" value="1"/>
</dbReference>
<dbReference type="GO" id="GO:0046872">
    <property type="term" value="F:metal ion binding"/>
    <property type="evidence" value="ECO:0007669"/>
    <property type="project" value="UniProtKB-UniRule"/>
</dbReference>
<keyword evidence="6 9" id="KW-0378">Hydrolase</keyword>
<dbReference type="Proteomes" id="UP000017184">
    <property type="component" value="Chromosome"/>
</dbReference>